<sequence length="102" mass="11943">MSCLTYYHRSGLREKYRAQSSDSNQQPSNVLVTTKFDYRKEVARIHEAFNLDWPKMVQADDAGRVQPNLKLIPELEKKLEAWSLEWREAIRVLADKHLAALK</sequence>
<protein>
    <submittedName>
        <fullName evidence="2">Uncharacterized protein</fullName>
    </submittedName>
</protein>
<name>A0A914UUT0_9BILA</name>
<dbReference type="WBParaSite" id="PSAMB.scaffold1255size33807.g11959.t1">
    <property type="protein sequence ID" value="PSAMB.scaffold1255size33807.g11959.t1"/>
    <property type="gene ID" value="PSAMB.scaffold1255size33807.g11959"/>
</dbReference>
<dbReference type="AlphaFoldDB" id="A0A914UUT0"/>
<evidence type="ECO:0000313" key="1">
    <source>
        <dbReference type="Proteomes" id="UP000887566"/>
    </source>
</evidence>
<keyword evidence="1" id="KW-1185">Reference proteome</keyword>
<proteinExistence type="predicted"/>
<organism evidence="1 2">
    <name type="scientific">Plectus sambesii</name>
    <dbReference type="NCBI Taxonomy" id="2011161"/>
    <lineage>
        <taxon>Eukaryota</taxon>
        <taxon>Metazoa</taxon>
        <taxon>Ecdysozoa</taxon>
        <taxon>Nematoda</taxon>
        <taxon>Chromadorea</taxon>
        <taxon>Plectida</taxon>
        <taxon>Plectina</taxon>
        <taxon>Plectoidea</taxon>
        <taxon>Plectidae</taxon>
        <taxon>Plectus</taxon>
    </lineage>
</organism>
<reference evidence="2" key="1">
    <citation type="submission" date="2022-11" db="UniProtKB">
        <authorList>
            <consortium name="WormBaseParasite"/>
        </authorList>
    </citation>
    <scope>IDENTIFICATION</scope>
</reference>
<evidence type="ECO:0000313" key="2">
    <source>
        <dbReference type="WBParaSite" id="PSAMB.scaffold1255size33807.g11959.t1"/>
    </source>
</evidence>
<dbReference type="Proteomes" id="UP000887566">
    <property type="component" value="Unplaced"/>
</dbReference>
<accession>A0A914UUT0</accession>